<evidence type="ECO:0000256" key="2">
    <source>
        <dbReference type="ARBA" id="ARBA00023242"/>
    </source>
</evidence>
<feature type="non-terminal residue" evidence="5">
    <location>
        <position position="132"/>
    </location>
</feature>
<dbReference type="CDD" id="cd22905">
    <property type="entry name" value="HFD_Dr1"/>
    <property type="match status" value="1"/>
</dbReference>
<dbReference type="GO" id="GO:0046982">
    <property type="term" value="F:protein heterodimerization activity"/>
    <property type="evidence" value="ECO:0007669"/>
    <property type="project" value="InterPro"/>
</dbReference>
<feature type="non-terminal residue" evidence="5">
    <location>
        <position position="1"/>
    </location>
</feature>
<dbReference type="RefSeq" id="XP_001417624.1">
    <property type="nucleotide sequence ID" value="XM_001417587.1"/>
</dbReference>
<dbReference type="GO" id="GO:0017054">
    <property type="term" value="C:negative cofactor 2 complex"/>
    <property type="evidence" value="ECO:0007669"/>
    <property type="project" value="InterPro"/>
</dbReference>
<reference evidence="5 6" key="1">
    <citation type="journal article" date="2007" name="Proc. Natl. Acad. Sci. U.S.A.">
        <title>The tiny eukaryote Ostreococcus provides genomic insights into the paradox of plankton speciation.</title>
        <authorList>
            <person name="Palenik B."/>
            <person name="Grimwood J."/>
            <person name="Aerts A."/>
            <person name="Rouze P."/>
            <person name="Salamov A."/>
            <person name="Putnam N."/>
            <person name="Dupont C."/>
            <person name="Jorgensen R."/>
            <person name="Derelle E."/>
            <person name="Rombauts S."/>
            <person name="Zhou K."/>
            <person name="Otillar R."/>
            <person name="Merchant S.S."/>
            <person name="Podell S."/>
            <person name="Gaasterland T."/>
            <person name="Napoli C."/>
            <person name="Gendler K."/>
            <person name="Manuell A."/>
            <person name="Tai V."/>
            <person name="Vallon O."/>
            <person name="Piganeau G."/>
            <person name="Jancek S."/>
            <person name="Heijde M."/>
            <person name="Jabbari K."/>
            <person name="Bowler C."/>
            <person name="Lohr M."/>
            <person name="Robbens S."/>
            <person name="Werner G."/>
            <person name="Dubchak I."/>
            <person name="Pazour G.J."/>
            <person name="Ren Q."/>
            <person name="Paulsen I."/>
            <person name="Delwiche C."/>
            <person name="Schmutz J."/>
            <person name="Rokhsar D."/>
            <person name="Van de Peer Y."/>
            <person name="Moreau H."/>
            <person name="Grigoriev I.V."/>
        </authorList>
    </citation>
    <scope>NUCLEOTIDE SEQUENCE [LARGE SCALE GENOMIC DNA]</scope>
    <source>
        <strain evidence="5 6">CCE9901</strain>
    </source>
</reference>
<feature type="compositionally biased region" description="Basic and acidic residues" evidence="3">
    <location>
        <begin position="89"/>
        <end position="101"/>
    </location>
</feature>
<dbReference type="HOGENOM" id="CLU_066247_11_3_1"/>
<proteinExistence type="predicted"/>
<feature type="region of interest" description="Disordered" evidence="3">
    <location>
        <begin position="89"/>
        <end position="111"/>
    </location>
</feature>
<keyword evidence="2" id="KW-0539">Nucleus</keyword>
<dbReference type="Gene3D" id="1.10.20.10">
    <property type="entry name" value="Histone, subunit A"/>
    <property type="match status" value="1"/>
</dbReference>
<keyword evidence="6" id="KW-1185">Reference proteome</keyword>
<organism evidence="5 6">
    <name type="scientific">Ostreococcus lucimarinus (strain CCE9901)</name>
    <dbReference type="NCBI Taxonomy" id="436017"/>
    <lineage>
        <taxon>Eukaryota</taxon>
        <taxon>Viridiplantae</taxon>
        <taxon>Chlorophyta</taxon>
        <taxon>Mamiellophyceae</taxon>
        <taxon>Mamiellales</taxon>
        <taxon>Bathycoccaceae</taxon>
        <taxon>Ostreococcus</taxon>
    </lineage>
</organism>
<dbReference type="GO" id="GO:0016251">
    <property type="term" value="F:RNA polymerase II general transcription initiation factor activity"/>
    <property type="evidence" value="ECO:0007669"/>
    <property type="project" value="TreeGrafter"/>
</dbReference>
<dbReference type="eggNOG" id="KOG0871">
    <property type="taxonomic scope" value="Eukaryota"/>
</dbReference>
<dbReference type="OrthoDB" id="601405at2759"/>
<dbReference type="SUPFAM" id="SSF47113">
    <property type="entry name" value="Histone-fold"/>
    <property type="match status" value="1"/>
</dbReference>
<evidence type="ECO:0000313" key="5">
    <source>
        <dbReference type="EMBL" id="ABO95917.1"/>
    </source>
</evidence>
<dbReference type="InterPro" id="IPR003958">
    <property type="entry name" value="CBFA_NFYB_domain"/>
</dbReference>
<dbReference type="InterPro" id="IPR042225">
    <property type="entry name" value="Ncb2"/>
</dbReference>
<gene>
    <name evidence="5" type="ORF">OSTLU_8911</name>
</gene>
<sequence length="132" mass="14849">SDDELQLPRATLHKMINDALRAIDANQKISNECREMVCECGDEFVNAVSAEANEASTREGKSTITAEHVLRALRALGFESYEAECEIARDEAKEEENEKREAKKKRKRIDMSAEDAMALQNKLFAEARAKMA</sequence>
<dbReference type="Proteomes" id="UP000001568">
    <property type="component" value="Chromosome 4"/>
</dbReference>
<dbReference type="GO" id="GO:0051123">
    <property type="term" value="P:RNA polymerase II preinitiation complex assembly"/>
    <property type="evidence" value="ECO:0007669"/>
    <property type="project" value="TreeGrafter"/>
</dbReference>
<dbReference type="OMA" id="RDAKFKK"/>
<dbReference type="PANTHER" id="PTHR46138">
    <property type="entry name" value="PROTEIN DR1"/>
    <property type="match status" value="1"/>
</dbReference>
<dbReference type="GO" id="GO:0000122">
    <property type="term" value="P:negative regulation of transcription by RNA polymerase II"/>
    <property type="evidence" value="ECO:0007669"/>
    <property type="project" value="InterPro"/>
</dbReference>
<dbReference type="AlphaFoldDB" id="A4RWR3"/>
<evidence type="ECO:0000256" key="1">
    <source>
        <dbReference type="ARBA" id="ARBA00004123"/>
    </source>
</evidence>
<dbReference type="GeneID" id="5001663"/>
<feature type="domain" description="Transcription factor CBF/NF-Y/archaeal histone" evidence="4">
    <location>
        <begin position="6"/>
        <end position="73"/>
    </location>
</feature>
<dbReference type="InterPro" id="IPR009072">
    <property type="entry name" value="Histone-fold"/>
</dbReference>
<comment type="subcellular location">
    <subcellularLocation>
        <location evidence="1">Nucleus</location>
    </subcellularLocation>
</comment>
<protein>
    <recommendedName>
        <fullName evidence="4">Transcription factor CBF/NF-Y/archaeal histone domain-containing protein</fullName>
    </recommendedName>
</protein>
<dbReference type="KEGG" id="olu:OSTLU_8911"/>
<dbReference type="EMBL" id="CP000584">
    <property type="protein sequence ID" value="ABO95917.1"/>
    <property type="molecule type" value="Genomic_DNA"/>
</dbReference>
<dbReference type="PANTHER" id="PTHR46138:SF1">
    <property type="entry name" value="PROTEIN DR1"/>
    <property type="match status" value="1"/>
</dbReference>
<name>A4RWR3_OSTLU</name>
<evidence type="ECO:0000256" key="3">
    <source>
        <dbReference type="SAM" id="MobiDB-lite"/>
    </source>
</evidence>
<dbReference type="Gramene" id="ABO95917">
    <property type="protein sequence ID" value="ABO95917"/>
    <property type="gene ID" value="OSTLU_8911"/>
</dbReference>
<dbReference type="GO" id="GO:0017025">
    <property type="term" value="F:TBP-class protein binding"/>
    <property type="evidence" value="ECO:0007669"/>
    <property type="project" value="TreeGrafter"/>
</dbReference>
<evidence type="ECO:0000259" key="4">
    <source>
        <dbReference type="Pfam" id="PF00808"/>
    </source>
</evidence>
<evidence type="ECO:0000313" key="6">
    <source>
        <dbReference type="Proteomes" id="UP000001568"/>
    </source>
</evidence>
<dbReference type="Pfam" id="PF00808">
    <property type="entry name" value="CBFD_NFYB_HMF"/>
    <property type="match status" value="1"/>
</dbReference>
<accession>A4RWR3</accession>
<dbReference type="STRING" id="436017.A4RWR3"/>